<feature type="compositionally biased region" description="Basic and acidic residues" evidence="1">
    <location>
        <begin position="1"/>
        <end position="15"/>
    </location>
</feature>
<accession>A0AAE1F9W1</accession>
<evidence type="ECO:0000313" key="2">
    <source>
        <dbReference type="EMBL" id="KAK3869982.1"/>
    </source>
</evidence>
<dbReference type="Proteomes" id="UP001286313">
    <property type="component" value="Unassembled WGS sequence"/>
</dbReference>
<dbReference type="AlphaFoldDB" id="A0AAE1F9W1"/>
<name>A0AAE1F9W1_PETCI</name>
<comment type="caution">
    <text evidence="2">The sequence shown here is derived from an EMBL/GenBank/DDBJ whole genome shotgun (WGS) entry which is preliminary data.</text>
</comment>
<proteinExistence type="predicted"/>
<sequence>MEEGKSREGGSETWRRSWGWKIGERKDERESWGEGSKVRWQRMVAGRELIAKSGGGKDRLKKMMEGQSDWKKSGRGETVENKRPATMAG</sequence>
<reference evidence="2" key="1">
    <citation type="submission" date="2023-10" db="EMBL/GenBank/DDBJ databases">
        <title>Genome assemblies of two species of porcelain crab, Petrolisthes cinctipes and Petrolisthes manimaculis (Anomura: Porcellanidae).</title>
        <authorList>
            <person name="Angst P."/>
        </authorList>
    </citation>
    <scope>NUCLEOTIDE SEQUENCE</scope>
    <source>
        <strain evidence="2">PB745_01</strain>
        <tissue evidence="2">Gill</tissue>
    </source>
</reference>
<keyword evidence="3" id="KW-1185">Reference proteome</keyword>
<evidence type="ECO:0000256" key="1">
    <source>
        <dbReference type="SAM" id="MobiDB-lite"/>
    </source>
</evidence>
<protein>
    <submittedName>
        <fullName evidence="2">Uncharacterized protein</fullName>
    </submittedName>
</protein>
<feature type="compositionally biased region" description="Basic and acidic residues" evidence="1">
    <location>
        <begin position="56"/>
        <end position="83"/>
    </location>
</feature>
<feature type="region of interest" description="Disordered" evidence="1">
    <location>
        <begin position="56"/>
        <end position="89"/>
    </location>
</feature>
<feature type="region of interest" description="Disordered" evidence="1">
    <location>
        <begin position="1"/>
        <end position="20"/>
    </location>
</feature>
<organism evidence="2 3">
    <name type="scientific">Petrolisthes cinctipes</name>
    <name type="common">Flat porcelain crab</name>
    <dbReference type="NCBI Taxonomy" id="88211"/>
    <lineage>
        <taxon>Eukaryota</taxon>
        <taxon>Metazoa</taxon>
        <taxon>Ecdysozoa</taxon>
        <taxon>Arthropoda</taxon>
        <taxon>Crustacea</taxon>
        <taxon>Multicrustacea</taxon>
        <taxon>Malacostraca</taxon>
        <taxon>Eumalacostraca</taxon>
        <taxon>Eucarida</taxon>
        <taxon>Decapoda</taxon>
        <taxon>Pleocyemata</taxon>
        <taxon>Anomura</taxon>
        <taxon>Galatheoidea</taxon>
        <taxon>Porcellanidae</taxon>
        <taxon>Petrolisthes</taxon>
    </lineage>
</organism>
<dbReference type="EMBL" id="JAWQEG010002741">
    <property type="protein sequence ID" value="KAK3869982.1"/>
    <property type="molecule type" value="Genomic_DNA"/>
</dbReference>
<evidence type="ECO:0000313" key="3">
    <source>
        <dbReference type="Proteomes" id="UP001286313"/>
    </source>
</evidence>
<gene>
    <name evidence="2" type="ORF">Pcinc_024744</name>
</gene>